<feature type="region of interest" description="Disordered" evidence="1">
    <location>
        <begin position="22"/>
        <end position="50"/>
    </location>
</feature>
<dbReference type="InterPro" id="IPR039254">
    <property type="entry name" value="Rds1"/>
</dbReference>
<dbReference type="PANTHER" id="PTHR38705:SF1">
    <property type="entry name" value="PROTEIN RDS1"/>
    <property type="match status" value="1"/>
</dbReference>
<keyword evidence="4" id="KW-1185">Reference proteome</keyword>
<accession>A0A4Q2DFS9</accession>
<sequence>MRPTYLFTALSVSGLVAAPATRNLNNQGGGPQPQRPMPCTPPGGIGTNPTPPEYIPLSDFDFQSLILALNQWIELDLSHSGLARFSVDVFEAAGLDAEDRFLIQYMAQQEAGHATLISKVFQGRDAKQFTYKNSFQTLRKSFDFCQKPMRFGECGIALTFKTQNNPDAAPLVNISIPGEDTTPAITHNQHFCMPRESPEIQEHQL</sequence>
<organism evidence="3 4">
    <name type="scientific">Candolleomyces aberdarensis</name>
    <dbReference type="NCBI Taxonomy" id="2316362"/>
    <lineage>
        <taxon>Eukaryota</taxon>
        <taxon>Fungi</taxon>
        <taxon>Dikarya</taxon>
        <taxon>Basidiomycota</taxon>
        <taxon>Agaricomycotina</taxon>
        <taxon>Agaricomycetes</taxon>
        <taxon>Agaricomycetidae</taxon>
        <taxon>Agaricales</taxon>
        <taxon>Agaricineae</taxon>
        <taxon>Psathyrellaceae</taxon>
        <taxon>Candolleomyces</taxon>
    </lineage>
</organism>
<evidence type="ECO:0000256" key="1">
    <source>
        <dbReference type="SAM" id="MobiDB-lite"/>
    </source>
</evidence>
<comment type="caution">
    <text evidence="3">The sequence shown here is derived from an EMBL/GenBank/DDBJ whole genome shotgun (WGS) entry which is preliminary data.</text>
</comment>
<dbReference type="Pfam" id="PF13668">
    <property type="entry name" value="Ferritin_2"/>
    <property type="match status" value="1"/>
</dbReference>
<proteinExistence type="predicted"/>
<keyword evidence="2" id="KW-0732">Signal</keyword>
<protein>
    <submittedName>
        <fullName evidence="3">Uncharacterized protein</fullName>
    </submittedName>
</protein>
<dbReference type="EMBL" id="SDEE01000300">
    <property type="protein sequence ID" value="RXW17962.1"/>
    <property type="molecule type" value="Genomic_DNA"/>
</dbReference>
<gene>
    <name evidence="3" type="ORF">EST38_g7899</name>
</gene>
<dbReference type="PANTHER" id="PTHR38705">
    <property type="entry name" value="PROTEIN RDS1"/>
    <property type="match status" value="1"/>
</dbReference>
<dbReference type="AlphaFoldDB" id="A0A4Q2DFS9"/>
<evidence type="ECO:0000313" key="3">
    <source>
        <dbReference type="EMBL" id="RXW17962.1"/>
    </source>
</evidence>
<dbReference type="STRING" id="2316362.A0A4Q2DFS9"/>
<evidence type="ECO:0000313" key="4">
    <source>
        <dbReference type="Proteomes" id="UP000290288"/>
    </source>
</evidence>
<evidence type="ECO:0000256" key="2">
    <source>
        <dbReference type="SAM" id="SignalP"/>
    </source>
</evidence>
<feature type="chain" id="PRO_5020577393" evidence="2">
    <location>
        <begin position="18"/>
        <end position="205"/>
    </location>
</feature>
<reference evidence="3 4" key="1">
    <citation type="submission" date="2019-01" db="EMBL/GenBank/DDBJ databases">
        <title>Draft genome sequence of Psathyrella aberdarensis IHI B618.</title>
        <authorList>
            <person name="Buettner E."/>
            <person name="Kellner H."/>
        </authorList>
    </citation>
    <scope>NUCLEOTIDE SEQUENCE [LARGE SCALE GENOMIC DNA]</scope>
    <source>
        <strain evidence="3 4">IHI B618</strain>
    </source>
</reference>
<dbReference type="OrthoDB" id="2098436at2759"/>
<feature type="signal peptide" evidence="2">
    <location>
        <begin position="1"/>
        <end position="17"/>
    </location>
</feature>
<name>A0A4Q2DFS9_9AGAR</name>
<dbReference type="Proteomes" id="UP000290288">
    <property type="component" value="Unassembled WGS sequence"/>
</dbReference>